<dbReference type="InterPro" id="IPR000445">
    <property type="entry name" value="HhH_motif"/>
</dbReference>
<dbReference type="SMART" id="SM00525">
    <property type="entry name" value="FES"/>
    <property type="match status" value="1"/>
</dbReference>
<dbReference type="GO" id="GO:0046872">
    <property type="term" value="F:metal ion binding"/>
    <property type="evidence" value="ECO:0007669"/>
    <property type="project" value="UniProtKB-KW"/>
</dbReference>
<name>A0A4P2QRJ2_SORCE</name>
<dbReference type="InterPro" id="IPR004036">
    <property type="entry name" value="Endonuclease-III-like_CS2"/>
</dbReference>
<dbReference type="Pfam" id="PF00730">
    <property type="entry name" value="HhH-GPD"/>
    <property type="match status" value="1"/>
</dbReference>
<dbReference type="GO" id="GO:0051539">
    <property type="term" value="F:4 iron, 4 sulfur cluster binding"/>
    <property type="evidence" value="ECO:0007669"/>
    <property type="project" value="UniProtKB-UniRule"/>
</dbReference>
<dbReference type="CDD" id="cd00056">
    <property type="entry name" value="ENDO3c"/>
    <property type="match status" value="1"/>
</dbReference>
<dbReference type="EC" id="4.2.99.18" evidence="12"/>
<evidence type="ECO:0000256" key="12">
    <source>
        <dbReference type="HAMAP-Rule" id="MF_00942"/>
    </source>
</evidence>
<feature type="binding site" evidence="12">
    <location>
        <position position="247"/>
    </location>
    <ligand>
        <name>[4Fe-4S] cluster</name>
        <dbReference type="ChEBI" id="CHEBI:49883"/>
    </ligand>
</feature>
<comment type="cofactor">
    <cofactor evidence="12">
        <name>[4Fe-4S] cluster</name>
        <dbReference type="ChEBI" id="CHEBI:49883"/>
    </cofactor>
    <text evidence="12">Binds 1 [4Fe-4S] cluster.</text>
</comment>
<dbReference type="GO" id="GO:0019104">
    <property type="term" value="F:DNA N-glycosylase activity"/>
    <property type="evidence" value="ECO:0007669"/>
    <property type="project" value="UniProtKB-UniRule"/>
</dbReference>
<evidence type="ECO:0000313" key="15">
    <source>
        <dbReference type="EMBL" id="AUX32805.1"/>
    </source>
</evidence>
<evidence type="ECO:0000256" key="3">
    <source>
        <dbReference type="ARBA" id="ARBA00022723"/>
    </source>
</evidence>
<evidence type="ECO:0000313" key="16">
    <source>
        <dbReference type="Proteomes" id="UP000295497"/>
    </source>
</evidence>
<dbReference type="PANTHER" id="PTHR10359">
    <property type="entry name" value="A/G-SPECIFIC ADENINE GLYCOSYLASE/ENDONUCLEASE III"/>
    <property type="match status" value="1"/>
</dbReference>
<dbReference type="GO" id="GO:0006285">
    <property type="term" value="P:base-excision repair, AP site formation"/>
    <property type="evidence" value="ECO:0007669"/>
    <property type="project" value="TreeGrafter"/>
</dbReference>
<keyword evidence="8 12" id="KW-0238">DNA-binding</keyword>
<dbReference type="Pfam" id="PF00633">
    <property type="entry name" value="HHH"/>
    <property type="match status" value="1"/>
</dbReference>
<comment type="function">
    <text evidence="12">DNA repair enzyme that has both DNA N-glycosylase activity and AP-lyase activity. The DNA N-glycosylase activity releases various damaged pyrimidines from DNA by cleaving the N-glycosidic bond, leaving an AP (apurinic/apyrimidinic) site. The AP-lyase activity cleaves the phosphodiester bond 3' to the AP site by a beta-elimination, leaving a 3'-terminal unsaturated sugar and a product with a terminal 5'-phosphate.</text>
</comment>
<keyword evidence="6 12" id="KW-0408">Iron</keyword>
<evidence type="ECO:0000256" key="6">
    <source>
        <dbReference type="ARBA" id="ARBA00023004"/>
    </source>
</evidence>
<dbReference type="Proteomes" id="UP000295497">
    <property type="component" value="Chromosome"/>
</dbReference>
<feature type="binding site" evidence="12">
    <location>
        <position position="237"/>
    </location>
    <ligand>
        <name>[4Fe-4S] cluster</name>
        <dbReference type="ChEBI" id="CHEBI:49883"/>
    </ligand>
</feature>
<dbReference type="InterPro" id="IPR005759">
    <property type="entry name" value="Nth"/>
</dbReference>
<dbReference type="Gene3D" id="1.10.1670.10">
    <property type="entry name" value="Helix-hairpin-Helix base-excision DNA repair enzymes (C-terminal)"/>
    <property type="match status" value="1"/>
</dbReference>
<comment type="catalytic activity">
    <reaction evidence="12">
        <text>2'-deoxyribonucleotide-(2'-deoxyribose 5'-phosphate)-2'-deoxyribonucleotide-DNA = a 3'-end 2'-deoxyribonucleotide-(2,3-dehydro-2,3-deoxyribose 5'-phosphate)-DNA + a 5'-end 5'-phospho-2'-deoxyribonucleoside-DNA + H(+)</text>
        <dbReference type="Rhea" id="RHEA:66592"/>
        <dbReference type="Rhea" id="RHEA-COMP:13180"/>
        <dbReference type="Rhea" id="RHEA-COMP:16897"/>
        <dbReference type="Rhea" id="RHEA-COMP:17067"/>
        <dbReference type="ChEBI" id="CHEBI:15378"/>
        <dbReference type="ChEBI" id="CHEBI:136412"/>
        <dbReference type="ChEBI" id="CHEBI:157695"/>
        <dbReference type="ChEBI" id="CHEBI:167181"/>
        <dbReference type="EC" id="4.2.99.18"/>
    </reaction>
</comment>
<dbReference type="InterPro" id="IPR003265">
    <property type="entry name" value="HhH-GPD_domain"/>
</dbReference>
<dbReference type="HAMAP" id="MF_00942">
    <property type="entry name" value="Nth"/>
    <property type="match status" value="1"/>
</dbReference>
<evidence type="ECO:0000256" key="11">
    <source>
        <dbReference type="ARBA" id="ARBA00023295"/>
    </source>
</evidence>
<feature type="binding site" evidence="12">
    <location>
        <position position="253"/>
    </location>
    <ligand>
        <name>[4Fe-4S] cluster</name>
        <dbReference type="ChEBI" id="CHEBI:49883"/>
    </ligand>
</feature>
<dbReference type="PROSITE" id="PS00764">
    <property type="entry name" value="ENDONUCLEASE_III_1"/>
    <property type="match status" value="1"/>
</dbReference>
<dbReference type="Gene3D" id="1.10.340.30">
    <property type="entry name" value="Hypothetical protein, domain 2"/>
    <property type="match status" value="1"/>
</dbReference>
<keyword evidence="15" id="KW-0540">Nuclease</keyword>
<dbReference type="GO" id="GO:0140078">
    <property type="term" value="F:class I DNA-(apurinic or apyrimidinic site) endonuclease activity"/>
    <property type="evidence" value="ECO:0007669"/>
    <property type="project" value="UniProtKB-EC"/>
</dbReference>
<dbReference type="PROSITE" id="PS01155">
    <property type="entry name" value="ENDONUCLEASE_III_2"/>
    <property type="match status" value="1"/>
</dbReference>
<protein>
    <recommendedName>
        <fullName evidence="12">Endonuclease III</fullName>
        <ecNumber evidence="12">4.2.99.18</ecNumber>
    </recommendedName>
    <alternativeName>
        <fullName evidence="12">DNA-(apurinic or apyrimidinic site) lyase</fullName>
    </alternativeName>
</protein>
<feature type="domain" description="HhH-GPD" evidence="14">
    <location>
        <begin position="85"/>
        <end position="235"/>
    </location>
</feature>
<dbReference type="FunFam" id="1.10.1670.10:FF:000001">
    <property type="entry name" value="Endonuclease III"/>
    <property type="match status" value="1"/>
</dbReference>
<keyword evidence="15" id="KW-0255">Endonuclease</keyword>
<dbReference type="InterPro" id="IPR023170">
    <property type="entry name" value="HhH_base_excis_C"/>
</dbReference>
<keyword evidence="11 12" id="KW-0326">Glycosidase</keyword>
<dbReference type="InterPro" id="IPR003651">
    <property type="entry name" value="Endonuclease3_FeS-loop_motif"/>
</dbReference>
<keyword evidence="4 12" id="KW-0227">DNA damage</keyword>
<dbReference type="PANTHER" id="PTHR10359:SF18">
    <property type="entry name" value="ENDONUCLEASE III"/>
    <property type="match status" value="1"/>
</dbReference>
<evidence type="ECO:0000256" key="7">
    <source>
        <dbReference type="ARBA" id="ARBA00023014"/>
    </source>
</evidence>
<keyword evidence="3 12" id="KW-0479">Metal-binding</keyword>
<feature type="binding site" evidence="12">
    <location>
        <position position="244"/>
    </location>
    <ligand>
        <name>[4Fe-4S] cluster</name>
        <dbReference type="ChEBI" id="CHEBI:49883"/>
    </ligand>
</feature>
<dbReference type="EMBL" id="CP012672">
    <property type="protein sequence ID" value="AUX32805.1"/>
    <property type="molecule type" value="Genomic_DNA"/>
</dbReference>
<accession>A0A4P2QRJ2</accession>
<reference evidence="15 16" key="1">
    <citation type="submission" date="2015-09" db="EMBL/GenBank/DDBJ databases">
        <title>Sorangium comparison.</title>
        <authorList>
            <person name="Zaburannyi N."/>
            <person name="Bunk B."/>
            <person name="Overmann J."/>
            <person name="Mueller R."/>
        </authorList>
    </citation>
    <scope>NUCLEOTIDE SEQUENCE [LARGE SCALE GENOMIC DNA]</scope>
    <source>
        <strain evidence="15 16">So ce836</strain>
    </source>
</reference>
<evidence type="ECO:0000256" key="5">
    <source>
        <dbReference type="ARBA" id="ARBA00022801"/>
    </source>
</evidence>
<dbReference type="GO" id="GO:0003677">
    <property type="term" value="F:DNA binding"/>
    <property type="evidence" value="ECO:0007669"/>
    <property type="project" value="UniProtKB-UniRule"/>
</dbReference>
<keyword evidence="7 12" id="KW-0411">Iron-sulfur</keyword>
<dbReference type="AlphaFoldDB" id="A0A4P2QRJ2"/>
<dbReference type="SUPFAM" id="SSF48150">
    <property type="entry name" value="DNA-glycosylase"/>
    <property type="match status" value="1"/>
</dbReference>
<sequence length="277" mass="29377">MSMRRGNAPSSAETAKRGPGGGPAPAGRGARRPPGAAAAARPAPARARPDTPPRATFARLRALHPDAHCELDHKSSFELLVATVLSAQTTDVLVNKVTPHLFAAYPDARALAGADPAEVGALLRRLGMGMFNQKARNVVGLARGLVERHGGEVPRTLAELVELSGVGRKTANVVLGVAFGAPEGVVVDTHVQRLSQRLGWTKSDKPEQIERDLMALFPKRDWDMLSHTLIFHGRRICFARKPACGGCGVNDACPSAFHAENVGRKAPRSPRRGGAQA</sequence>
<feature type="compositionally biased region" description="Low complexity" evidence="13">
    <location>
        <begin position="25"/>
        <end position="46"/>
    </location>
</feature>
<keyword evidence="10 12" id="KW-0456">Lyase</keyword>
<dbReference type="InterPro" id="IPR004035">
    <property type="entry name" value="Endouclease-III_FeS-bd_BS"/>
</dbReference>
<evidence type="ECO:0000256" key="13">
    <source>
        <dbReference type="SAM" id="MobiDB-lite"/>
    </source>
</evidence>
<evidence type="ECO:0000259" key="14">
    <source>
        <dbReference type="SMART" id="SM00478"/>
    </source>
</evidence>
<comment type="similarity">
    <text evidence="1 12">Belongs to the Nth/MutY family.</text>
</comment>
<dbReference type="NCBIfam" id="TIGR01083">
    <property type="entry name" value="nth"/>
    <property type="match status" value="1"/>
</dbReference>
<keyword evidence="2 12" id="KW-0004">4Fe-4S</keyword>
<organism evidence="15 16">
    <name type="scientific">Sorangium cellulosum</name>
    <name type="common">Polyangium cellulosum</name>
    <dbReference type="NCBI Taxonomy" id="56"/>
    <lineage>
        <taxon>Bacteria</taxon>
        <taxon>Pseudomonadati</taxon>
        <taxon>Myxococcota</taxon>
        <taxon>Polyangia</taxon>
        <taxon>Polyangiales</taxon>
        <taxon>Polyangiaceae</taxon>
        <taxon>Sorangium</taxon>
    </lineage>
</organism>
<evidence type="ECO:0000256" key="1">
    <source>
        <dbReference type="ARBA" id="ARBA00008343"/>
    </source>
</evidence>
<proteinExistence type="inferred from homology"/>
<gene>
    <name evidence="12 15" type="primary">nth</name>
    <name evidence="15" type="ORF">SOCE836_049520</name>
</gene>
<evidence type="ECO:0000256" key="10">
    <source>
        <dbReference type="ARBA" id="ARBA00023239"/>
    </source>
</evidence>
<feature type="region of interest" description="Disordered" evidence="13">
    <location>
        <begin position="1"/>
        <end position="52"/>
    </location>
</feature>
<evidence type="ECO:0000256" key="9">
    <source>
        <dbReference type="ARBA" id="ARBA00023204"/>
    </source>
</evidence>
<keyword evidence="5 12" id="KW-0378">Hydrolase</keyword>
<dbReference type="FunFam" id="1.10.340.30:FF:000001">
    <property type="entry name" value="Endonuclease III"/>
    <property type="match status" value="1"/>
</dbReference>
<evidence type="ECO:0000256" key="2">
    <source>
        <dbReference type="ARBA" id="ARBA00022485"/>
    </source>
</evidence>
<evidence type="ECO:0000256" key="4">
    <source>
        <dbReference type="ARBA" id="ARBA00022763"/>
    </source>
</evidence>
<dbReference type="SMART" id="SM00478">
    <property type="entry name" value="ENDO3c"/>
    <property type="match status" value="1"/>
</dbReference>
<evidence type="ECO:0000256" key="8">
    <source>
        <dbReference type="ARBA" id="ARBA00023125"/>
    </source>
</evidence>
<dbReference type="InterPro" id="IPR011257">
    <property type="entry name" value="DNA_glycosylase"/>
</dbReference>
<keyword evidence="9 12" id="KW-0234">DNA repair</keyword>